<feature type="domain" description="Methylated-DNA-[protein]-cysteine S-methyltransferase DNA binding" evidence="9">
    <location>
        <begin position="53"/>
        <end position="132"/>
    </location>
</feature>
<evidence type="ECO:0000256" key="4">
    <source>
        <dbReference type="ARBA" id="ARBA00022603"/>
    </source>
</evidence>
<sequence>MRERIDNRIKNGLKSNYIEKNDDLIEETKLQLEEYFSYKRKSFSIPLLTVGTDFQKRVWDGLIQIPFGETWSYSILAENIATQNSVRAVASANGANAISIIIPCHRVIGNDGNLTGYAGGLKTKEKLLNLENDLFN</sequence>
<dbReference type="EC" id="2.1.1.63" evidence="3"/>
<proteinExistence type="inferred from homology"/>
<dbReference type="SUPFAM" id="SSF46767">
    <property type="entry name" value="Methylated DNA-protein cysteine methyltransferase, C-terminal domain"/>
    <property type="match status" value="1"/>
</dbReference>
<dbReference type="EMBL" id="UOFT01000027">
    <property type="protein sequence ID" value="VAW92636.1"/>
    <property type="molecule type" value="Genomic_DNA"/>
</dbReference>
<dbReference type="GO" id="GO:0006281">
    <property type="term" value="P:DNA repair"/>
    <property type="evidence" value="ECO:0007669"/>
    <property type="project" value="UniProtKB-KW"/>
</dbReference>
<dbReference type="AlphaFoldDB" id="A0A3B1AIZ0"/>
<dbReference type="NCBIfam" id="TIGR00589">
    <property type="entry name" value="ogt"/>
    <property type="match status" value="1"/>
</dbReference>
<comment type="similarity">
    <text evidence="2">Belongs to the MGMT family.</text>
</comment>
<dbReference type="FunFam" id="1.10.10.10:FF:000214">
    <property type="entry name" value="Methylated-DNA--protein-cysteine methyltransferase"/>
    <property type="match status" value="1"/>
</dbReference>
<reference evidence="10" key="1">
    <citation type="submission" date="2018-06" db="EMBL/GenBank/DDBJ databases">
        <authorList>
            <person name="Zhirakovskaya E."/>
        </authorList>
    </citation>
    <scope>NUCLEOTIDE SEQUENCE</scope>
</reference>
<dbReference type="GO" id="GO:0032259">
    <property type="term" value="P:methylation"/>
    <property type="evidence" value="ECO:0007669"/>
    <property type="project" value="UniProtKB-KW"/>
</dbReference>
<organism evidence="10">
    <name type="scientific">hydrothermal vent metagenome</name>
    <dbReference type="NCBI Taxonomy" id="652676"/>
    <lineage>
        <taxon>unclassified sequences</taxon>
        <taxon>metagenomes</taxon>
        <taxon>ecological metagenomes</taxon>
    </lineage>
</organism>
<keyword evidence="7" id="KW-0234">DNA repair</keyword>
<evidence type="ECO:0000256" key="7">
    <source>
        <dbReference type="ARBA" id="ARBA00023204"/>
    </source>
</evidence>
<evidence type="ECO:0000259" key="9">
    <source>
        <dbReference type="Pfam" id="PF01035"/>
    </source>
</evidence>
<dbReference type="InterPro" id="IPR036217">
    <property type="entry name" value="MethylDNA_cys_MeTrfase_DNAb"/>
</dbReference>
<evidence type="ECO:0000256" key="8">
    <source>
        <dbReference type="ARBA" id="ARBA00049348"/>
    </source>
</evidence>
<evidence type="ECO:0000256" key="2">
    <source>
        <dbReference type="ARBA" id="ARBA00008711"/>
    </source>
</evidence>
<evidence type="ECO:0000256" key="3">
    <source>
        <dbReference type="ARBA" id="ARBA00011918"/>
    </source>
</evidence>
<dbReference type="PANTHER" id="PTHR10815:SF5">
    <property type="entry name" value="METHYLATED-DNA--PROTEIN-CYSTEINE METHYLTRANSFERASE"/>
    <property type="match status" value="1"/>
</dbReference>
<dbReference type="SUPFAM" id="SSF53155">
    <property type="entry name" value="Methylated DNA-protein cysteine methyltransferase domain"/>
    <property type="match status" value="1"/>
</dbReference>
<dbReference type="CDD" id="cd06445">
    <property type="entry name" value="ATase"/>
    <property type="match status" value="1"/>
</dbReference>
<dbReference type="Pfam" id="PF01035">
    <property type="entry name" value="DNA_binding_1"/>
    <property type="match status" value="1"/>
</dbReference>
<evidence type="ECO:0000313" key="10">
    <source>
        <dbReference type="EMBL" id="VAW92636.1"/>
    </source>
</evidence>
<dbReference type="PROSITE" id="PS00374">
    <property type="entry name" value="MGMT"/>
    <property type="match status" value="1"/>
</dbReference>
<gene>
    <name evidence="10" type="ORF">MNBD_GAMMA23-2455</name>
</gene>
<evidence type="ECO:0000256" key="5">
    <source>
        <dbReference type="ARBA" id="ARBA00022679"/>
    </source>
</evidence>
<accession>A0A3B1AIZ0</accession>
<protein>
    <recommendedName>
        <fullName evidence="3">methylated-DNA--[protein]-cysteine S-methyltransferase</fullName>
        <ecNumber evidence="3">2.1.1.63</ecNumber>
    </recommendedName>
</protein>
<dbReference type="Gene3D" id="1.10.10.10">
    <property type="entry name" value="Winged helix-like DNA-binding domain superfamily/Winged helix DNA-binding domain"/>
    <property type="match status" value="1"/>
</dbReference>
<dbReference type="Gene3D" id="3.30.160.70">
    <property type="entry name" value="Methylated DNA-protein cysteine methyltransferase domain"/>
    <property type="match status" value="1"/>
</dbReference>
<dbReference type="InterPro" id="IPR001497">
    <property type="entry name" value="MethylDNA_cys_MeTrfase_AS"/>
</dbReference>
<keyword evidence="4 10" id="KW-0489">Methyltransferase</keyword>
<comment type="catalytic activity">
    <reaction evidence="1">
        <text>a 4-O-methyl-thymidine in DNA + L-cysteinyl-[protein] = a thymidine in DNA + S-methyl-L-cysteinyl-[protein]</text>
        <dbReference type="Rhea" id="RHEA:53428"/>
        <dbReference type="Rhea" id="RHEA-COMP:10131"/>
        <dbReference type="Rhea" id="RHEA-COMP:10132"/>
        <dbReference type="Rhea" id="RHEA-COMP:13555"/>
        <dbReference type="Rhea" id="RHEA-COMP:13556"/>
        <dbReference type="ChEBI" id="CHEBI:29950"/>
        <dbReference type="ChEBI" id="CHEBI:82612"/>
        <dbReference type="ChEBI" id="CHEBI:137386"/>
        <dbReference type="ChEBI" id="CHEBI:137387"/>
        <dbReference type="EC" id="2.1.1.63"/>
    </reaction>
</comment>
<keyword evidence="5 10" id="KW-0808">Transferase</keyword>
<keyword evidence="6" id="KW-0227">DNA damage</keyword>
<evidence type="ECO:0000256" key="1">
    <source>
        <dbReference type="ARBA" id="ARBA00001286"/>
    </source>
</evidence>
<comment type="catalytic activity">
    <reaction evidence="8">
        <text>a 6-O-methyl-2'-deoxyguanosine in DNA + L-cysteinyl-[protein] = S-methyl-L-cysteinyl-[protein] + a 2'-deoxyguanosine in DNA</text>
        <dbReference type="Rhea" id="RHEA:24000"/>
        <dbReference type="Rhea" id="RHEA-COMP:10131"/>
        <dbReference type="Rhea" id="RHEA-COMP:10132"/>
        <dbReference type="Rhea" id="RHEA-COMP:11367"/>
        <dbReference type="Rhea" id="RHEA-COMP:11368"/>
        <dbReference type="ChEBI" id="CHEBI:29950"/>
        <dbReference type="ChEBI" id="CHEBI:82612"/>
        <dbReference type="ChEBI" id="CHEBI:85445"/>
        <dbReference type="ChEBI" id="CHEBI:85448"/>
        <dbReference type="EC" id="2.1.1.63"/>
    </reaction>
</comment>
<dbReference type="PANTHER" id="PTHR10815">
    <property type="entry name" value="METHYLATED-DNA--PROTEIN-CYSTEINE METHYLTRANSFERASE"/>
    <property type="match status" value="1"/>
</dbReference>
<dbReference type="GO" id="GO:0003908">
    <property type="term" value="F:methylated-DNA-[protein]-cysteine S-methyltransferase activity"/>
    <property type="evidence" value="ECO:0007669"/>
    <property type="project" value="UniProtKB-EC"/>
</dbReference>
<dbReference type="InterPro" id="IPR036388">
    <property type="entry name" value="WH-like_DNA-bd_sf"/>
</dbReference>
<dbReference type="InterPro" id="IPR014048">
    <property type="entry name" value="MethylDNA_cys_MeTrfase_DNA-bd"/>
</dbReference>
<dbReference type="InterPro" id="IPR036631">
    <property type="entry name" value="MGMT_N_sf"/>
</dbReference>
<name>A0A3B1AIZ0_9ZZZZ</name>
<evidence type="ECO:0000256" key="6">
    <source>
        <dbReference type="ARBA" id="ARBA00022763"/>
    </source>
</evidence>